<feature type="compositionally biased region" description="Acidic residues" evidence="1">
    <location>
        <begin position="64"/>
        <end position="76"/>
    </location>
</feature>
<feature type="compositionally biased region" description="Basic residues" evidence="1">
    <location>
        <begin position="81"/>
        <end position="91"/>
    </location>
</feature>
<dbReference type="EMBL" id="JAAGVB010000020">
    <property type="protein sequence ID" value="NEW33837.1"/>
    <property type="molecule type" value="Genomic_DNA"/>
</dbReference>
<reference evidence="2 3" key="1">
    <citation type="submission" date="2020-01" db="EMBL/GenBank/DDBJ databases">
        <title>Genetics and antimicrobial susceptibilities of Nocardia species isolated from the soil; a comparison with species isolated from humans.</title>
        <authorList>
            <person name="Carrasco G."/>
            <person name="Monzon S."/>
            <person name="Sansegundo M."/>
            <person name="Garcia E."/>
            <person name="Garrido N."/>
            <person name="Medina M.J."/>
            <person name="Villalon P."/>
            <person name="Ramirez-Arocha A.C."/>
            <person name="Jimenez P."/>
            <person name="Cuesta I."/>
            <person name="Valdezate S."/>
        </authorList>
    </citation>
    <scope>NUCLEOTIDE SEQUENCE [LARGE SCALE GENOMIC DNA]</scope>
    <source>
        <strain evidence="2 3">CNM20110626</strain>
    </source>
</reference>
<proteinExistence type="predicted"/>
<feature type="compositionally biased region" description="Basic and acidic residues" evidence="1">
    <location>
        <begin position="36"/>
        <end position="45"/>
    </location>
</feature>
<dbReference type="RefSeq" id="WP_163845227.1">
    <property type="nucleotide sequence ID" value="NZ_JAAGVB010000020.1"/>
</dbReference>
<dbReference type="Proteomes" id="UP000471166">
    <property type="component" value="Unassembled WGS sequence"/>
</dbReference>
<feature type="region of interest" description="Disordered" evidence="1">
    <location>
        <begin position="36"/>
        <end position="91"/>
    </location>
</feature>
<name>A0A6P1CPK7_9NOCA</name>
<gene>
    <name evidence="2" type="ORF">GV791_14865</name>
</gene>
<evidence type="ECO:0000256" key="1">
    <source>
        <dbReference type="SAM" id="MobiDB-lite"/>
    </source>
</evidence>
<protein>
    <submittedName>
        <fullName evidence="2">Uncharacterized protein</fullName>
    </submittedName>
</protein>
<sequence>MSGVERVVKMGSMAYVDPEGRLRRAEHGTTVEVHPDHVARFDRLNRPQTIDAEPVAEVKAPEPPEVDAVEDDETDDEKPARTRRASARKES</sequence>
<evidence type="ECO:0000313" key="2">
    <source>
        <dbReference type="EMBL" id="NEW33837.1"/>
    </source>
</evidence>
<organism evidence="2 3">
    <name type="scientific">Nocardia cyriacigeorgica</name>
    <dbReference type="NCBI Taxonomy" id="135487"/>
    <lineage>
        <taxon>Bacteria</taxon>
        <taxon>Bacillati</taxon>
        <taxon>Actinomycetota</taxon>
        <taxon>Actinomycetes</taxon>
        <taxon>Mycobacteriales</taxon>
        <taxon>Nocardiaceae</taxon>
        <taxon>Nocardia</taxon>
    </lineage>
</organism>
<accession>A0A6P1CPK7</accession>
<comment type="caution">
    <text evidence="2">The sequence shown here is derived from an EMBL/GenBank/DDBJ whole genome shotgun (WGS) entry which is preliminary data.</text>
</comment>
<dbReference type="AlphaFoldDB" id="A0A6P1CPK7"/>
<evidence type="ECO:0000313" key="3">
    <source>
        <dbReference type="Proteomes" id="UP000471166"/>
    </source>
</evidence>